<reference evidence="2" key="2">
    <citation type="submission" date="2023-06" db="EMBL/GenBank/DDBJ databases">
        <authorList>
            <person name="Ma L."/>
            <person name="Liu K.-W."/>
            <person name="Li Z."/>
            <person name="Hsiao Y.-Y."/>
            <person name="Qi Y."/>
            <person name="Fu T."/>
            <person name="Tang G."/>
            <person name="Zhang D."/>
            <person name="Sun W.-H."/>
            <person name="Liu D.-K."/>
            <person name="Li Y."/>
            <person name="Chen G.-Z."/>
            <person name="Liu X.-D."/>
            <person name="Liao X.-Y."/>
            <person name="Jiang Y.-T."/>
            <person name="Yu X."/>
            <person name="Hao Y."/>
            <person name="Huang J."/>
            <person name="Zhao X.-W."/>
            <person name="Ke S."/>
            <person name="Chen Y.-Y."/>
            <person name="Wu W.-L."/>
            <person name="Hsu J.-L."/>
            <person name="Lin Y.-F."/>
            <person name="Huang M.-D."/>
            <person name="Li C.-Y."/>
            <person name="Huang L."/>
            <person name="Wang Z.-W."/>
            <person name="Zhao X."/>
            <person name="Zhong W.-Y."/>
            <person name="Peng D.-H."/>
            <person name="Ahmad S."/>
            <person name="Lan S."/>
            <person name="Zhang J.-S."/>
            <person name="Tsai W.-C."/>
            <person name="Van De Peer Y."/>
            <person name="Liu Z.-J."/>
        </authorList>
    </citation>
    <scope>NUCLEOTIDE SEQUENCE</scope>
    <source>
        <strain evidence="2">CP</strain>
        <tissue evidence="2">Leaves</tissue>
    </source>
</reference>
<comment type="caution">
    <text evidence="2">The sequence shown here is derived from an EMBL/GenBank/DDBJ whole genome shotgun (WGS) entry which is preliminary data.</text>
</comment>
<name>A0AAV9CID8_ACOCL</name>
<evidence type="ECO:0000256" key="1">
    <source>
        <dbReference type="SAM" id="MobiDB-lite"/>
    </source>
</evidence>
<dbReference type="AlphaFoldDB" id="A0AAV9CID8"/>
<evidence type="ECO:0000313" key="3">
    <source>
        <dbReference type="Proteomes" id="UP001180020"/>
    </source>
</evidence>
<accession>A0AAV9CID8</accession>
<sequence>MEMSSTKPMGRFRQVVQAPKRRYLKLFEARTNPPGVRTNPLGSFPRDTSVRIPRVGIEHAPMESKPMVIANSPSPDKQLKSESAKSIDAEILAEHQ</sequence>
<feature type="compositionally biased region" description="Basic and acidic residues" evidence="1">
    <location>
        <begin position="77"/>
        <end position="96"/>
    </location>
</feature>
<keyword evidence="3" id="KW-1185">Reference proteome</keyword>
<gene>
    <name evidence="2" type="ORF">QJS10_CPB19g01974</name>
</gene>
<reference evidence="2" key="1">
    <citation type="journal article" date="2023" name="Nat. Commun.">
        <title>Diploid and tetraploid genomes of Acorus and the evolution of monocots.</title>
        <authorList>
            <person name="Ma L."/>
            <person name="Liu K.W."/>
            <person name="Li Z."/>
            <person name="Hsiao Y.Y."/>
            <person name="Qi Y."/>
            <person name="Fu T."/>
            <person name="Tang G.D."/>
            <person name="Zhang D."/>
            <person name="Sun W.H."/>
            <person name="Liu D.K."/>
            <person name="Li Y."/>
            <person name="Chen G.Z."/>
            <person name="Liu X.D."/>
            <person name="Liao X.Y."/>
            <person name="Jiang Y.T."/>
            <person name="Yu X."/>
            <person name="Hao Y."/>
            <person name="Huang J."/>
            <person name="Zhao X.W."/>
            <person name="Ke S."/>
            <person name="Chen Y.Y."/>
            <person name="Wu W.L."/>
            <person name="Hsu J.L."/>
            <person name="Lin Y.F."/>
            <person name="Huang M.D."/>
            <person name="Li C.Y."/>
            <person name="Huang L."/>
            <person name="Wang Z.W."/>
            <person name="Zhao X."/>
            <person name="Zhong W.Y."/>
            <person name="Peng D.H."/>
            <person name="Ahmad S."/>
            <person name="Lan S."/>
            <person name="Zhang J.S."/>
            <person name="Tsai W.C."/>
            <person name="Van de Peer Y."/>
            <person name="Liu Z.J."/>
        </authorList>
    </citation>
    <scope>NUCLEOTIDE SEQUENCE</scope>
    <source>
        <strain evidence="2">CP</strain>
    </source>
</reference>
<evidence type="ECO:0000313" key="2">
    <source>
        <dbReference type="EMBL" id="KAK1287993.1"/>
    </source>
</evidence>
<feature type="region of interest" description="Disordered" evidence="1">
    <location>
        <begin position="66"/>
        <end position="96"/>
    </location>
</feature>
<proteinExistence type="predicted"/>
<dbReference type="EMBL" id="JAUJYO010000019">
    <property type="protein sequence ID" value="KAK1287993.1"/>
    <property type="molecule type" value="Genomic_DNA"/>
</dbReference>
<dbReference type="Proteomes" id="UP001180020">
    <property type="component" value="Unassembled WGS sequence"/>
</dbReference>
<protein>
    <submittedName>
        <fullName evidence="2">Uncharacterized protein</fullName>
    </submittedName>
</protein>
<organism evidence="2 3">
    <name type="scientific">Acorus calamus</name>
    <name type="common">Sweet flag</name>
    <dbReference type="NCBI Taxonomy" id="4465"/>
    <lineage>
        <taxon>Eukaryota</taxon>
        <taxon>Viridiplantae</taxon>
        <taxon>Streptophyta</taxon>
        <taxon>Embryophyta</taxon>
        <taxon>Tracheophyta</taxon>
        <taxon>Spermatophyta</taxon>
        <taxon>Magnoliopsida</taxon>
        <taxon>Liliopsida</taxon>
        <taxon>Acoraceae</taxon>
        <taxon>Acorus</taxon>
    </lineage>
</organism>